<comment type="caution">
    <text evidence="2">The sequence shown here is derived from an EMBL/GenBank/DDBJ whole genome shotgun (WGS) entry which is preliminary data.</text>
</comment>
<accession>A0A9P4YAY6</accession>
<organism evidence="2 3">
    <name type="scientific">Cryphonectria parasitica (strain ATCC 38755 / EP155)</name>
    <dbReference type="NCBI Taxonomy" id="660469"/>
    <lineage>
        <taxon>Eukaryota</taxon>
        <taxon>Fungi</taxon>
        <taxon>Dikarya</taxon>
        <taxon>Ascomycota</taxon>
        <taxon>Pezizomycotina</taxon>
        <taxon>Sordariomycetes</taxon>
        <taxon>Sordariomycetidae</taxon>
        <taxon>Diaporthales</taxon>
        <taxon>Cryphonectriaceae</taxon>
        <taxon>Cryphonectria-Endothia species complex</taxon>
        <taxon>Cryphonectria</taxon>
    </lineage>
</organism>
<name>A0A9P4YAY6_CRYP1</name>
<sequence length="276" mass="28325">MDTINSIASSASKAIWGENADNNTNAAAADGTTTTTTNTNTTTNETQGQEPVSGKQGDTSKGEPFDAGNIEPTQTGDNAATESKDTTTASKGPTSEHPSTTGDTGFKAAQADVRDPDTNPTTDPKKEEERKNVDDTGSVDASENPGKVDGPGPRPIEDVARERGGDAGQDGTGAGAGAEGQEEGKEGEPLGSSGENKGSGEEYVKSSGLQADGGDFDATKPGAGREADRLLEEKGIHNPAVEDAKRSEETSAGSESSDSKEKKSLKDKIKAKLHKN</sequence>
<proteinExistence type="predicted"/>
<feature type="compositionally biased region" description="Low complexity" evidence="1">
    <location>
        <begin position="1"/>
        <end position="46"/>
    </location>
</feature>
<gene>
    <name evidence="2" type="ORF">M406DRAFT_343810</name>
</gene>
<evidence type="ECO:0000313" key="2">
    <source>
        <dbReference type="EMBL" id="KAF3769679.1"/>
    </source>
</evidence>
<dbReference type="Proteomes" id="UP000803844">
    <property type="component" value="Unassembled WGS sequence"/>
</dbReference>
<feature type="compositionally biased region" description="Polar residues" evidence="1">
    <location>
        <begin position="71"/>
        <end position="103"/>
    </location>
</feature>
<dbReference type="OrthoDB" id="5388207at2759"/>
<dbReference type="GeneID" id="63839048"/>
<feature type="compositionally biased region" description="Basic and acidic residues" evidence="1">
    <location>
        <begin position="155"/>
        <end position="165"/>
    </location>
</feature>
<dbReference type="AlphaFoldDB" id="A0A9P4YAY6"/>
<feature type="compositionally biased region" description="Basic and acidic residues" evidence="1">
    <location>
        <begin position="223"/>
        <end position="249"/>
    </location>
</feature>
<feature type="compositionally biased region" description="Basic and acidic residues" evidence="1">
    <location>
        <begin position="112"/>
        <end position="134"/>
    </location>
</feature>
<feature type="compositionally biased region" description="Basic and acidic residues" evidence="1">
    <location>
        <begin position="257"/>
        <end position="270"/>
    </location>
</feature>
<evidence type="ECO:0000313" key="3">
    <source>
        <dbReference type="Proteomes" id="UP000803844"/>
    </source>
</evidence>
<feature type="region of interest" description="Disordered" evidence="1">
    <location>
        <begin position="1"/>
        <end position="276"/>
    </location>
</feature>
<dbReference type="RefSeq" id="XP_040780640.1">
    <property type="nucleotide sequence ID" value="XM_040921919.1"/>
</dbReference>
<protein>
    <recommendedName>
        <fullName evidence="4">Glycine-rich cell wall structural protein 1</fullName>
    </recommendedName>
</protein>
<dbReference type="EMBL" id="MU032344">
    <property type="protein sequence ID" value="KAF3769679.1"/>
    <property type="molecule type" value="Genomic_DNA"/>
</dbReference>
<feature type="compositionally biased region" description="Gly residues" evidence="1">
    <location>
        <begin position="166"/>
        <end position="178"/>
    </location>
</feature>
<evidence type="ECO:0000256" key="1">
    <source>
        <dbReference type="SAM" id="MobiDB-lite"/>
    </source>
</evidence>
<keyword evidence="3" id="KW-1185">Reference proteome</keyword>
<evidence type="ECO:0008006" key="4">
    <source>
        <dbReference type="Google" id="ProtNLM"/>
    </source>
</evidence>
<reference evidence="2" key="1">
    <citation type="journal article" date="2020" name="Phytopathology">
        <title>Genome sequence of the chestnut blight fungus Cryphonectria parasitica EP155: A fundamental resource for an archetypical invasive plant pathogen.</title>
        <authorList>
            <person name="Crouch J.A."/>
            <person name="Dawe A."/>
            <person name="Aerts A."/>
            <person name="Barry K."/>
            <person name="Churchill A.C.L."/>
            <person name="Grimwood J."/>
            <person name="Hillman B."/>
            <person name="Milgroom M.G."/>
            <person name="Pangilinan J."/>
            <person name="Smith M."/>
            <person name="Salamov A."/>
            <person name="Schmutz J."/>
            <person name="Yadav J."/>
            <person name="Grigoriev I.V."/>
            <person name="Nuss D."/>
        </authorList>
    </citation>
    <scope>NUCLEOTIDE SEQUENCE</scope>
    <source>
        <strain evidence="2">EP155</strain>
    </source>
</reference>